<evidence type="ECO:0000313" key="4">
    <source>
        <dbReference type="Proteomes" id="UP000028045"/>
    </source>
</evidence>
<evidence type="ECO:0000313" key="3">
    <source>
        <dbReference type="EMBL" id="KEY73747.1"/>
    </source>
</evidence>
<dbReference type="AlphaFoldDB" id="A0A084B868"/>
<keyword evidence="4" id="KW-1185">Reference proteome</keyword>
<sequence>MSENPQPVRVEPITQRRPNVAANFENRLTAQPRHRRDPAANPHGNETRIFNAVLTDSPKATEERRQLYIVQAALEEQKKLKEEAEEQLAQAHDEIRRFGKDFQQEATENEELKAIIAAQNQTISDYQKENAEHEAENIAAKTLITQLEKLQDLYGENHALAMKDLQEENNNLGRALQEAVTIKDIRTQAEESLKMDIGKLQQNITIEKVEHF</sequence>
<name>A0A084B868_STACB</name>
<dbReference type="Proteomes" id="UP000028045">
    <property type="component" value="Unassembled WGS sequence"/>
</dbReference>
<feature type="coiled-coil region" evidence="1">
    <location>
        <begin position="67"/>
        <end position="182"/>
    </location>
</feature>
<gene>
    <name evidence="3" type="ORF">S7711_11411</name>
</gene>
<evidence type="ECO:0000256" key="2">
    <source>
        <dbReference type="SAM" id="MobiDB-lite"/>
    </source>
</evidence>
<dbReference type="HOGENOM" id="CLU_082197_0_0_1"/>
<protein>
    <submittedName>
        <fullName evidence="3">Uncharacterized protein</fullName>
    </submittedName>
</protein>
<dbReference type="OrthoDB" id="10430944at2759"/>
<dbReference type="EMBL" id="KL647764">
    <property type="protein sequence ID" value="KEY73747.1"/>
    <property type="molecule type" value="Genomic_DNA"/>
</dbReference>
<proteinExistence type="predicted"/>
<organism evidence="3 4">
    <name type="scientific">Stachybotrys chartarum (strain CBS 109288 / IBT 7711)</name>
    <name type="common">Toxic black mold</name>
    <name type="synonym">Stilbospora chartarum</name>
    <dbReference type="NCBI Taxonomy" id="1280523"/>
    <lineage>
        <taxon>Eukaryota</taxon>
        <taxon>Fungi</taxon>
        <taxon>Dikarya</taxon>
        <taxon>Ascomycota</taxon>
        <taxon>Pezizomycotina</taxon>
        <taxon>Sordariomycetes</taxon>
        <taxon>Hypocreomycetidae</taxon>
        <taxon>Hypocreales</taxon>
        <taxon>Stachybotryaceae</taxon>
        <taxon>Stachybotrys</taxon>
    </lineage>
</organism>
<reference evidence="3 4" key="1">
    <citation type="journal article" date="2014" name="BMC Genomics">
        <title>Comparative genome sequencing reveals chemotype-specific gene clusters in the toxigenic black mold Stachybotrys.</title>
        <authorList>
            <person name="Semeiks J."/>
            <person name="Borek D."/>
            <person name="Otwinowski Z."/>
            <person name="Grishin N.V."/>
        </authorList>
    </citation>
    <scope>NUCLEOTIDE SEQUENCE [LARGE SCALE GENOMIC DNA]</scope>
    <source>
        <strain evidence="4">CBS 109288 / IBT 7711</strain>
    </source>
</reference>
<evidence type="ECO:0000256" key="1">
    <source>
        <dbReference type="SAM" id="Coils"/>
    </source>
</evidence>
<accession>A0A084B868</accession>
<feature type="region of interest" description="Disordered" evidence="2">
    <location>
        <begin position="1"/>
        <end position="49"/>
    </location>
</feature>
<keyword evidence="1" id="KW-0175">Coiled coil</keyword>